<accession>A0A2T1LUB4</accession>
<dbReference type="OrthoDB" id="423541at2"/>
<dbReference type="RefSeq" id="WP_106458317.1">
    <property type="nucleotide sequence ID" value="NZ_PXOH01000023.1"/>
</dbReference>
<evidence type="ECO:0000313" key="2">
    <source>
        <dbReference type="EMBL" id="PSF35047.1"/>
    </source>
</evidence>
<keyword evidence="1" id="KW-1133">Transmembrane helix</keyword>
<keyword evidence="1" id="KW-0472">Membrane</keyword>
<reference evidence="2 3" key="2">
    <citation type="submission" date="2018-03" db="EMBL/GenBank/DDBJ databases">
        <authorList>
            <person name="Keele B.F."/>
        </authorList>
    </citation>
    <scope>NUCLEOTIDE SEQUENCE [LARGE SCALE GENOMIC DNA]</scope>
    <source>
        <strain evidence="2 3">CCALA 016</strain>
    </source>
</reference>
<protein>
    <recommendedName>
        <fullName evidence="4">9-O-acetyl-N-acetylneuraminate esterase</fullName>
    </recommendedName>
</protein>
<keyword evidence="3" id="KW-1185">Reference proteome</keyword>
<dbReference type="InterPro" id="IPR027417">
    <property type="entry name" value="P-loop_NTPase"/>
</dbReference>
<organism evidence="2 3">
    <name type="scientific">Aphanothece hegewaldii CCALA 016</name>
    <dbReference type="NCBI Taxonomy" id="2107694"/>
    <lineage>
        <taxon>Bacteria</taxon>
        <taxon>Bacillati</taxon>
        <taxon>Cyanobacteriota</taxon>
        <taxon>Cyanophyceae</taxon>
        <taxon>Oscillatoriophycideae</taxon>
        <taxon>Chroococcales</taxon>
        <taxon>Aphanothecaceae</taxon>
        <taxon>Aphanothece</taxon>
    </lineage>
</organism>
<evidence type="ECO:0008006" key="4">
    <source>
        <dbReference type="Google" id="ProtNLM"/>
    </source>
</evidence>
<dbReference type="SUPFAM" id="SSF52540">
    <property type="entry name" value="P-loop containing nucleoside triphosphate hydrolases"/>
    <property type="match status" value="1"/>
</dbReference>
<proteinExistence type="predicted"/>
<gene>
    <name evidence="2" type="ORF">C7H19_18070</name>
</gene>
<reference evidence="2 3" key="1">
    <citation type="submission" date="2018-03" db="EMBL/GenBank/DDBJ databases">
        <title>The ancient ancestry and fast evolution of plastids.</title>
        <authorList>
            <person name="Moore K.R."/>
            <person name="Magnabosco C."/>
            <person name="Momper L."/>
            <person name="Gold D.A."/>
            <person name="Bosak T."/>
            <person name="Fournier G.P."/>
        </authorList>
    </citation>
    <scope>NUCLEOTIDE SEQUENCE [LARGE SCALE GENOMIC DNA]</scope>
    <source>
        <strain evidence="2 3">CCALA 016</strain>
    </source>
</reference>
<dbReference type="EMBL" id="PXOH01000023">
    <property type="protein sequence ID" value="PSF35047.1"/>
    <property type="molecule type" value="Genomic_DNA"/>
</dbReference>
<feature type="transmembrane region" description="Helical" evidence="1">
    <location>
        <begin position="242"/>
        <end position="261"/>
    </location>
</feature>
<evidence type="ECO:0000313" key="3">
    <source>
        <dbReference type="Proteomes" id="UP000239001"/>
    </source>
</evidence>
<evidence type="ECO:0000256" key="1">
    <source>
        <dbReference type="SAM" id="Phobius"/>
    </source>
</evidence>
<dbReference type="Proteomes" id="UP000239001">
    <property type="component" value="Unassembled WGS sequence"/>
</dbReference>
<keyword evidence="1" id="KW-0812">Transmembrane</keyword>
<dbReference type="AlphaFoldDB" id="A0A2T1LUB4"/>
<comment type="caution">
    <text evidence="2">The sequence shown here is derived from an EMBL/GenBank/DDBJ whole genome shotgun (WGS) entry which is preliminary data.</text>
</comment>
<sequence length="273" mass="30694">MLNYNTHFATDIFTKIGHGIEQKISILVIGEAGMGMEELAQQIYHTFLPQRKTVIATYQGGRKTFFQSIATQLNIPLTNEKDKFFTIEQLQFEINLNINRQTVFIFPQAERLTQGIRFWLEEVIRKGAIIILFASKNLKKDIFLQMVDLELEFPSDQYIRQVMTQEAQNKGLNLTASQLAQLQPQAGKNPLLAKQVIAREALGVAQKAKPNHTQYIVIMPAIIGALFVVGMLRFIGLGTHNRGLYITSGCGVMAIMILQQIGRTKGSRKGLGE</sequence>
<feature type="transmembrane region" description="Helical" evidence="1">
    <location>
        <begin position="215"/>
        <end position="236"/>
    </location>
</feature>
<name>A0A2T1LUB4_9CHRO</name>